<reference evidence="3" key="1">
    <citation type="journal article" date="2021" name="Sci. Adv.">
        <title>The American lobster genome reveals insights on longevity, neural, and immune adaptations.</title>
        <authorList>
            <person name="Polinski J.M."/>
            <person name="Zimin A.V."/>
            <person name="Clark K.F."/>
            <person name="Kohn A.B."/>
            <person name="Sadowski N."/>
            <person name="Timp W."/>
            <person name="Ptitsyn A."/>
            <person name="Khanna P."/>
            <person name="Romanova D.Y."/>
            <person name="Williams P."/>
            <person name="Greenwood S.J."/>
            <person name="Moroz L.L."/>
            <person name="Walt D.R."/>
            <person name="Bodnar A.G."/>
        </authorList>
    </citation>
    <scope>NUCLEOTIDE SEQUENCE</scope>
    <source>
        <strain evidence="3">GMGI-L3</strain>
    </source>
</reference>
<dbReference type="Pfam" id="PF03372">
    <property type="entry name" value="Exo_endo_phos"/>
    <property type="match status" value="1"/>
</dbReference>
<name>A0A8J5NAA5_HOMAM</name>
<evidence type="ECO:0000313" key="3">
    <source>
        <dbReference type="EMBL" id="KAG7175947.1"/>
    </source>
</evidence>
<protein>
    <recommendedName>
        <fullName evidence="2">Endonuclease/exonuclease/phosphatase domain-containing protein</fullName>
    </recommendedName>
</protein>
<feature type="domain" description="Endonuclease/exonuclease/phosphatase" evidence="2">
    <location>
        <begin position="132"/>
        <end position="284"/>
    </location>
</feature>
<dbReference type="AlphaFoldDB" id="A0A8J5NAA5"/>
<proteinExistence type="predicted"/>
<gene>
    <name evidence="3" type="ORF">Hamer_G025876</name>
</gene>
<feature type="compositionally biased region" description="Basic and acidic residues" evidence="1">
    <location>
        <begin position="8"/>
        <end position="37"/>
    </location>
</feature>
<accession>A0A8J5NAA5</accession>
<feature type="region of interest" description="Disordered" evidence="1">
    <location>
        <begin position="1"/>
        <end position="98"/>
    </location>
</feature>
<feature type="non-terminal residue" evidence="3">
    <location>
        <position position="363"/>
    </location>
</feature>
<dbReference type="SUPFAM" id="SSF56219">
    <property type="entry name" value="DNase I-like"/>
    <property type="match status" value="1"/>
</dbReference>
<comment type="caution">
    <text evidence="3">The sequence shown here is derived from an EMBL/GenBank/DDBJ whole genome shotgun (WGS) entry which is preliminary data.</text>
</comment>
<dbReference type="InterPro" id="IPR036691">
    <property type="entry name" value="Endo/exonu/phosph_ase_sf"/>
</dbReference>
<feature type="compositionally biased region" description="Basic and acidic residues" evidence="1">
    <location>
        <begin position="45"/>
        <end position="63"/>
    </location>
</feature>
<feature type="compositionally biased region" description="Basic and acidic residues" evidence="1">
    <location>
        <begin position="340"/>
        <end position="353"/>
    </location>
</feature>
<feature type="region of interest" description="Disordered" evidence="1">
    <location>
        <begin position="330"/>
        <end position="363"/>
    </location>
</feature>
<keyword evidence="4" id="KW-1185">Reference proteome</keyword>
<dbReference type="GO" id="GO:0003824">
    <property type="term" value="F:catalytic activity"/>
    <property type="evidence" value="ECO:0007669"/>
    <property type="project" value="InterPro"/>
</dbReference>
<dbReference type="EMBL" id="JAHLQT010004459">
    <property type="protein sequence ID" value="KAG7175947.1"/>
    <property type="molecule type" value="Genomic_DNA"/>
</dbReference>
<feature type="compositionally biased region" description="Low complexity" evidence="1">
    <location>
        <begin position="330"/>
        <end position="339"/>
    </location>
</feature>
<organism evidence="3 4">
    <name type="scientific">Homarus americanus</name>
    <name type="common">American lobster</name>
    <dbReference type="NCBI Taxonomy" id="6706"/>
    <lineage>
        <taxon>Eukaryota</taxon>
        <taxon>Metazoa</taxon>
        <taxon>Ecdysozoa</taxon>
        <taxon>Arthropoda</taxon>
        <taxon>Crustacea</taxon>
        <taxon>Multicrustacea</taxon>
        <taxon>Malacostraca</taxon>
        <taxon>Eumalacostraca</taxon>
        <taxon>Eucarida</taxon>
        <taxon>Decapoda</taxon>
        <taxon>Pleocyemata</taxon>
        <taxon>Astacidea</taxon>
        <taxon>Nephropoidea</taxon>
        <taxon>Nephropidae</taxon>
        <taxon>Homarus</taxon>
    </lineage>
</organism>
<dbReference type="Gene3D" id="3.60.10.10">
    <property type="entry name" value="Endonuclease/exonuclease/phosphatase"/>
    <property type="match status" value="1"/>
</dbReference>
<sequence length="363" mass="41154">TKPLSQISDKKKNLPSEKSLKTVKLEPLATDHEEQNNKHRPSANTRERQHPEERRKNSRDTSKNKRNSTSCSSLGAGAQETATNEHTIPNGRGGERLNHERREQLQHQRRGDNDRIAPPPCHLKITQWTVQGLSNKRHTVQAAAIAKNNDVFILQETLMSKHKQFRLPGYQRYSVPKGPNSHGNMILVRATIPSSEVEPVHCGDGVEAQAVRIHLANDSLIVYNINKPPPKRQEAGTCALAWDFNAYHPTINPTTTMNQDGHHLVELLTDLLSPPPHLPPRWNTKRANWIVYQDELQKWYSNYEPAEDIDQLNQDLTDAIQHTAKKTIPKTKTTGSTMTKSEKRITESTHSEDIFDSALPPRE</sequence>
<evidence type="ECO:0000259" key="2">
    <source>
        <dbReference type="Pfam" id="PF03372"/>
    </source>
</evidence>
<dbReference type="Proteomes" id="UP000747542">
    <property type="component" value="Unassembled WGS sequence"/>
</dbReference>
<evidence type="ECO:0000256" key="1">
    <source>
        <dbReference type="SAM" id="MobiDB-lite"/>
    </source>
</evidence>
<evidence type="ECO:0000313" key="4">
    <source>
        <dbReference type="Proteomes" id="UP000747542"/>
    </source>
</evidence>
<dbReference type="InterPro" id="IPR005135">
    <property type="entry name" value="Endo/exonuclease/phosphatase"/>
</dbReference>